<dbReference type="AlphaFoldDB" id="A0A7S1A9Y2"/>
<keyword evidence="2" id="KW-0472">Membrane</keyword>
<gene>
    <name evidence="4" type="ORF">NSCI0253_LOCUS21609</name>
</gene>
<sequence length="316" mass="34026">MIRCLFVCLVLQRVAAGCTQSVGSTCAVGNPRKVVRRPDRQQSVLLQAVVARLARADAPVGPETDDGLPEVQPSEPLNTTGTQLGLVDVTAGFGNDAMFEGTLEEVQNSASRLVSIGEDLADINGSHNMVKWLAEDSSVFVVEVIFANTTLKELHNKWDGSLTDFLVDLRETLSKAAGAEQMQMSILDIYQEMNFSSSPGVPTRYRDSELSHAEITDDIDLGETVVILQLNQGPRAAPSPVTMFTRLLEKYSSGGPGDETLSRNGTIARARIEPGSVPSQESTETLARGALKLSSVALIIWIAAALSAMLIWLAVW</sequence>
<proteinExistence type="predicted"/>
<evidence type="ECO:0000256" key="3">
    <source>
        <dbReference type="SAM" id="SignalP"/>
    </source>
</evidence>
<feature type="chain" id="PRO_5030923802" evidence="3">
    <location>
        <begin position="17"/>
        <end position="316"/>
    </location>
</feature>
<reference evidence="4" key="1">
    <citation type="submission" date="2021-01" db="EMBL/GenBank/DDBJ databases">
        <authorList>
            <person name="Corre E."/>
            <person name="Pelletier E."/>
            <person name="Niang G."/>
            <person name="Scheremetjew M."/>
            <person name="Finn R."/>
            <person name="Kale V."/>
            <person name="Holt S."/>
            <person name="Cochrane G."/>
            <person name="Meng A."/>
            <person name="Brown T."/>
            <person name="Cohen L."/>
        </authorList>
    </citation>
    <scope>NUCLEOTIDE SEQUENCE</scope>
</reference>
<evidence type="ECO:0000256" key="2">
    <source>
        <dbReference type="SAM" id="Phobius"/>
    </source>
</evidence>
<keyword evidence="3" id="KW-0732">Signal</keyword>
<keyword evidence="2" id="KW-1133">Transmembrane helix</keyword>
<dbReference type="EMBL" id="HBFQ01030696">
    <property type="protein sequence ID" value="CAD8847259.1"/>
    <property type="molecule type" value="Transcribed_RNA"/>
</dbReference>
<feature type="region of interest" description="Disordered" evidence="1">
    <location>
        <begin position="59"/>
        <end position="79"/>
    </location>
</feature>
<feature type="transmembrane region" description="Helical" evidence="2">
    <location>
        <begin position="293"/>
        <end position="315"/>
    </location>
</feature>
<protein>
    <submittedName>
        <fullName evidence="4">Uncharacterized protein</fullName>
    </submittedName>
</protein>
<organism evidence="4">
    <name type="scientific">Noctiluca scintillans</name>
    <name type="common">Sea sparkle</name>
    <name type="synonym">Red tide dinoflagellate</name>
    <dbReference type="NCBI Taxonomy" id="2966"/>
    <lineage>
        <taxon>Eukaryota</taxon>
        <taxon>Sar</taxon>
        <taxon>Alveolata</taxon>
        <taxon>Dinophyceae</taxon>
        <taxon>Noctilucales</taxon>
        <taxon>Noctilucaceae</taxon>
        <taxon>Noctiluca</taxon>
    </lineage>
</organism>
<feature type="signal peptide" evidence="3">
    <location>
        <begin position="1"/>
        <end position="16"/>
    </location>
</feature>
<name>A0A7S1A9Y2_NOCSC</name>
<keyword evidence="2" id="KW-0812">Transmembrane</keyword>
<evidence type="ECO:0000313" key="4">
    <source>
        <dbReference type="EMBL" id="CAD8847259.1"/>
    </source>
</evidence>
<evidence type="ECO:0000256" key="1">
    <source>
        <dbReference type="SAM" id="MobiDB-lite"/>
    </source>
</evidence>
<accession>A0A7S1A9Y2</accession>